<name>A0A2W5X6V8_9CAUL</name>
<organism evidence="2 3">
    <name type="scientific">Caulobacter segnis</name>
    <dbReference type="NCBI Taxonomy" id="88688"/>
    <lineage>
        <taxon>Bacteria</taxon>
        <taxon>Pseudomonadati</taxon>
        <taxon>Pseudomonadota</taxon>
        <taxon>Alphaproteobacteria</taxon>
        <taxon>Caulobacterales</taxon>
        <taxon>Caulobacteraceae</taxon>
        <taxon>Caulobacter</taxon>
    </lineage>
</organism>
<feature type="domain" description="Asparagine synthetase" evidence="1">
    <location>
        <begin position="229"/>
        <end position="587"/>
    </location>
</feature>
<evidence type="ECO:0000313" key="2">
    <source>
        <dbReference type="EMBL" id="PZR36644.1"/>
    </source>
</evidence>
<protein>
    <submittedName>
        <fullName evidence="2">Lasso peptide isopeptide bond-forming cyclase</fullName>
    </submittedName>
</protein>
<sequence length="624" mass="66531">MGYVILTYPAGRACEAFDEMVAELQAAGTWTLAYRAFRLAVLTNGDLAPRVTPIAGYDGVAGVLIGRIFDRATTDRGEVAAARLDGLDQGDPLDACRRLVFESWGGYVALWIGRPKDGPTILRDPSGALEVLAWRRDDVTVVSSHALTGRAGPLGLSINWARVKRTLDDPTSAAMAPPPLTGLLSVEPGSVRHGPDLAEKTVLWSPAAVVRAAKSREAKPRGWPSRQEMRQTIDACVRALAADEAAILCEISGGLDSAIIATSLAASGLGPHAAVNFYRDQAEADERVYAQAVADRAGVALRTVRRPPFTVTQAVLQAGAISARPNFNGLDPGYDEGIIAALDACGAKVLFTGQGGDTVFFQIAASALAVDLLRGAPCEGSRLRRLEEVARRTRRSLWSLAGETITGRPSRNSLDGQVLQAEAARQRLSGPSHPWLLNLKGVSFAKRQQIAALAANLIANGDTGRARRARIVHPLLCQPVVEMGLAIPAPVLSAGEGERSFAREAFGDRLPSIITQRRSKGDVSVFMGRTLAASADFFRAFLLDGRLATEGLVDRAWFEAALEPEAMVWKDASREILAAATLEAWVRHWEGRLSTATPDVRAGAIVVSGPDADPKASARKAKAR</sequence>
<proteinExistence type="predicted"/>
<evidence type="ECO:0000313" key="3">
    <source>
        <dbReference type="Proteomes" id="UP000249393"/>
    </source>
</evidence>
<dbReference type="RefSeq" id="WP_304273826.1">
    <property type="nucleotide sequence ID" value="NZ_QFQZ01000005.1"/>
</dbReference>
<gene>
    <name evidence="2" type="ORF">DI526_02780</name>
</gene>
<comment type="caution">
    <text evidence="2">The sequence shown here is derived from an EMBL/GenBank/DDBJ whole genome shotgun (WGS) entry which is preliminary data.</text>
</comment>
<evidence type="ECO:0000259" key="1">
    <source>
        <dbReference type="Pfam" id="PF00733"/>
    </source>
</evidence>
<dbReference type="InterPro" id="IPR014729">
    <property type="entry name" value="Rossmann-like_a/b/a_fold"/>
</dbReference>
<dbReference type="SUPFAM" id="SSF52402">
    <property type="entry name" value="Adenine nucleotide alpha hydrolases-like"/>
    <property type="match status" value="1"/>
</dbReference>
<dbReference type="Pfam" id="PF00733">
    <property type="entry name" value="Asn_synthase"/>
    <property type="match status" value="1"/>
</dbReference>
<dbReference type="Proteomes" id="UP000249393">
    <property type="component" value="Unassembled WGS sequence"/>
</dbReference>
<dbReference type="GO" id="GO:0006529">
    <property type="term" value="P:asparagine biosynthetic process"/>
    <property type="evidence" value="ECO:0007669"/>
    <property type="project" value="InterPro"/>
</dbReference>
<dbReference type="GO" id="GO:0004066">
    <property type="term" value="F:asparagine synthase (glutamine-hydrolyzing) activity"/>
    <property type="evidence" value="ECO:0007669"/>
    <property type="project" value="InterPro"/>
</dbReference>
<dbReference type="EMBL" id="QFQZ01000005">
    <property type="protein sequence ID" value="PZR36644.1"/>
    <property type="molecule type" value="Genomic_DNA"/>
</dbReference>
<reference evidence="2 3" key="1">
    <citation type="submission" date="2017-08" db="EMBL/GenBank/DDBJ databases">
        <title>Infants hospitalized years apart are colonized by the same room-sourced microbial strains.</title>
        <authorList>
            <person name="Brooks B."/>
            <person name="Olm M.R."/>
            <person name="Firek B.A."/>
            <person name="Baker R."/>
            <person name="Thomas B.C."/>
            <person name="Morowitz M.J."/>
            <person name="Banfield J.F."/>
        </authorList>
    </citation>
    <scope>NUCLEOTIDE SEQUENCE [LARGE SCALE GENOMIC DNA]</scope>
    <source>
        <strain evidence="2">S2_003_000_R2_4</strain>
    </source>
</reference>
<dbReference type="Gene3D" id="3.40.50.620">
    <property type="entry name" value="HUPs"/>
    <property type="match status" value="1"/>
</dbReference>
<dbReference type="AlphaFoldDB" id="A0A2W5X6V8"/>
<accession>A0A2W5X6V8</accession>
<dbReference type="InterPro" id="IPR001962">
    <property type="entry name" value="Asn_synthase"/>
</dbReference>